<dbReference type="EMBL" id="FZNR01000019">
    <property type="protein sequence ID" value="SNS61729.1"/>
    <property type="molecule type" value="Genomic_DNA"/>
</dbReference>
<accession>A0A239FXW5</accession>
<dbReference type="AlphaFoldDB" id="A0A239FXW5"/>
<dbReference type="RefSeq" id="WP_089297496.1">
    <property type="nucleotide sequence ID" value="NZ_BOMU01000085.1"/>
</dbReference>
<reference evidence="1 2" key="1">
    <citation type="submission" date="2017-06" db="EMBL/GenBank/DDBJ databases">
        <authorList>
            <person name="Kim H.J."/>
            <person name="Triplett B.A."/>
        </authorList>
    </citation>
    <scope>NUCLEOTIDE SEQUENCE [LARGE SCALE GENOMIC DNA]</scope>
    <source>
        <strain evidence="1 2">DSM 43151</strain>
    </source>
</reference>
<evidence type="ECO:0000313" key="2">
    <source>
        <dbReference type="Proteomes" id="UP000198415"/>
    </source>
</evidence>
<sequence>MTELSATITPALSVARPRPAVPWAQAGLPRVRVEVTEDPIYPYVLQVGDLAATPIPMTVPAVGALRDALTAALTQAVPGKSEDFVADWARTHGAAIVSPTVEG</sequence>
<proteinExistence type="predicted"/>
<protein>
    <submittedName>
        <fullName evidence="1">Uncharacterized protein</fullName>
    </submittedName>
</protein>
<name>A0A239FXW5_9ACTN</name>
<dbReference type="OrthoDB" id="3404394at2"/>
<gene>
    <name evidence="1" type="ORF">SAMN06264365_119101</name>
</gene>
<keyword evidence="2" id="KW-1185">Reference proteome</keyword>
<dbReference type="Proteomes" id="UP000198415">
    <property type="component" value="Unassembled WGS sequence"/>
</dbReference>
<organism evidence="1 2">
    <name type="scientific">Actinoplanes regularis</name>
    <dbReference type="NCBI Taxonomy" id="52697"/>
    <lineage>
        <taxon>Bacteria</taxon>
        <taxon>Bacillati</taxon>
        <taxon>Actinomycetota</taxon>
        <taxon>Actinomycetes</taxon>
        <taxon>Micromonosporales</taxon>
        <taxon>Micromonosporaceae</taxon>
        <taxon>Actinoplanes</taxon>
    </lineage>
</organism>
<evidence type="ECO:0000313" key="1">
    <source>
        <dbReference type="EMBL" id="SNS61729.1"/>
    </source>
</evidence>